<evidence type="ECO:0000259" key="6">
    <source>
        <dbReference type="PROSITE" id="PS50950"/>
    </source>
</evidence>
<keyword evidence="2 5" id="KW-0863">Zinc-finger</keyword>
<evidence type="ECO:0000256" key="5">
    <source>
        <dbReference type="PROSITE-ProRule" id="PRU00309"/>
    </source>
</evidence>
<dbReference type="GO" id="GO:0003677">
    <property type="term" value="F:DNA binding"/>
    <property type="evidence" value="ECO:0007669"/>
    <property type="project" value="UniProtKB-UniRule"/>
</dbReference>
<protein>
    <recommendedName>
        <fullName evidence="6">THAP-type domain-containing protein</fullName>
    </recommendedName>
</protein>
<keyword evidence="4 5" id="KW-0238">DNA-binding</keyword>
<dbReference type="SUPFAM" id="SSF57716">
    <property type="entry name" value="Glucocorticoid receptor-like (DNA-binding domain)"/>
    <property type="match status" value="1"/>
</dbReference>
<keyword evidence="1" id="KW-0479">Metal-binding</keyword>
<feature type="domain" description="THAP-type" evidence="6">
    <location>
        <begin position="27"/>
        <end position="111"/>
    </location>
</feature>
<evidence type="ECO:0000256" key="1">
    <source>
        <dbReference type="ARBA" id="ARBA00022723"/>
    </source>
</evidence>
<comment type="caution">
    <text evidence="7">The sequence shown here is derived from an EMBL/GenBank/DDBJ whole genome shotgun (WGS) entry which is preliminary data.</text>
</comment>
<name>A0AAV8VGD5_9CUCU</name>
<evidence type="ECO:0000313" key="7">
    <source>
        <dbReference type="EMBL" id="KAJ8913288.1"/>
    </source>
</evidence>
<organism evidence="7 8">
    <name type="scientific">Exocentrus adspersus</name>
    <dbReference type="NCBI Taxonomy" id="1586481"/>
    <lineage>
        <taxon>Eukaryota</taxon>
        <taxon>Metazoa</taxon>
        <taxon>Ecdysozoa</taxon>
        <taxon>Arthropoda</taxon>
        <taxon>Hexapoda</taxon>
        <taxon>Insecta</taxon>
        <taxon>Pterygota</taxon>
        <taxon>Neoptera</taxon>
        <taxon>Endopterygota</taxon>
        <taxon>Coleoptera</taxon>
        <taxon>Polyphaga</taxon>
        <taxon>Cucujiformia</taxon>
        <taxon>Chrysomeloidea</taxon>
        <taxon>Cerambycidae</taxon>
        <taxon>Lamiinae</taxon>
        <taxon>Acanthocinini</taxon>
        <taxon>Exocentrus</taxon>
    </lineage>
</organism>
<dbReference type="Proteomes" id="UP001159042">
    <property type="component" value="Unassembled WGS sequence"/>
</dbReference>
<dbReference type="InterPro" id="IPR006612">
    <property type="entry name" value="THAP_Znf"/>
</dbReference>
<sequence>MPMKIKYTCKLSYLVGEGMKLVRKRHGDKYCVVPECRNTSRYAPEKLFISVPFDPVTRKVWQKAMRRDVFVSDKSHVHCCEDHFNPKVVPRFFDCQKNRVTTHRSKSSSRFLQKREQQSLINNLLCPETSEASMENEDIEQGHEMEIEPKSKDMDVQVKVRTKGVQCIREDLPFSNIEKKRKCPFKERAPKKMRLEIRDNKIKWISSFAPCAPTLIFSQGDIIYAGNDKAKRYTFPDIISRTTV</sequence>
<evidence type="ECO:0000256" key="4">
    <source>
        <dbReference type="ARBA" id="ARBA00023125"/>
    </source>
</evidence>
<dbReference type="PROSITE" id="PS50950">
    <property type="entry name" value="ZF_THAP"/>
    <property type="match status" value="1"/>
</dbReference>
<dbReference type="EMBL" id="JANEYG010000097">
    <property type="protein sequence ID" value="KAJ8913288.1"/>
    <property type="molecule type" value="Genomic_DNA"/>
</dbReference>
<accession>A0AAV8VGD5</accession>
<gene>
    <name evidence="7" type="ORF">NQ315_010955</name>
</gene>
<keyword evidence="3" id="KW-0862">Zinc</keyword>
<proteinExistence type="predicted"/>
<evidence type="ECO:0000313" key="8">
    <source>
        <dbReference type="Proteomes" id="UP001159042"/>
    </source>
</evidence>
<dbReference type="GO" id="GO:0008270">
    <property type="term" value="F:zinc ion binding"/>
    <property type="evidence" value="ECO:0007669"/>
    <property type="project" value="UniProtKB-KW"/>
</dbReference>
<dbReference type="Pfam" id="PF05485">
    <property type="entry name" value="THAP"/>
    <property type="match status" value="1"/>
</dbReference>
<keyword evidence="8" id="KW-1185">Reference proteome</keyword>
<dbReference type="AlphaFoldDB" id="A0AAV8VGD5"/>
<evidence type="ECO:0000256" key="3">
    <source>
        <dbReference type="ARBA" id="ARBA00022833"/>
    </source>
</evidence>
<evidence type="ECO:0000256" key="2">
    <source>
        <dbReference type="ARBA" id="ARBA00022771"/>
    </source>
</evidence>
<reference evidence="7 8" key="1">
    <citation type="journal article" date="2023" name="Insect Mol. Biol.">
        <title>Genome sequencing provides insights into the evolution of gene families encoding plant cell wall-degrading enzymes in longhorned beetles.</title>
        <authorList>
            <person name="Shin N.R."/>
            <person name="Okamura Y."/>
            <person name="Kirsch R."/>
            <person name="Pauchet Y."/>
        </authorList>
    </citation>
    <scope>NUCLEOTIDE SEQUENCE [LARGE SCALE GENOMIC DNA]</scope>
    <source>
        <strain evidence="7">EAD_L_NR</strain>
    </source>
</reference>